<comment type="similarity">
    <text evidence="8">Belongs to the iron/ascorbate-dependent oxidoreductase family. GA3OX subfamily.</text>
</comment>
<dbReference type="KEGG" id="mcha:111004962"/>
<evidence type="ECO:0000256" key="3">
    <source>
        <dbReference type="ARBA" id="ARBA00022723"/>
    </source>
</evidence>
<dbReference type="InterPro" id="IPR050231">
    <property type="entry name" value="Iron_ascorbate_oxido_reductase"/>
</dbReference>
<dbReference type="GO" id="GO:0046872">
    <property type="term" value="F:metal ion binding"/>
    <property type="evidence" value="ECO:0007669"/>
    <property type="project" value="UniProtKB-KW"/>
</dbReference>
<evidence type="ECO:0000256" key="8">
    <source>
        <dbReference type="ARBA" id="ARBA00061560"/>
    </source>
</evidence>
<dbReference type="OrthoDB" id="288590at2759"/>
<comment type="cofactor">
    <cofactor evidence="1">
        <name>L-ascorbate</name>
        <dbReference type="ChEBI" id="CHEBI:38290"/>
    </cofactor>
</comment>
<evidence type="ECO:0000256" key="11">
    <source>
        <dbReference type="SAM" id="MobiDB-lite"/>
    </source>
</evidence>
<feature type="region of interest" description="Disordered" evidence="11">
    <location>
        <begin position="1"/>
        <end position="22"/>
    </location>
</feature>
<name>A0A6J1BSK2_MOMCH</name>
<keyword evidence="6 10" id="KW-0408">Iron</keyword>
<dbReference type="GeneID" id="111004962"/>
<dbReference type="PROSITE" id="PS51471">
    <property type="entry name" value="FE2OG_OXY"/>
    <property type="match status" value="1"/>
</dbReference>
<keyword evidence="5 10" id="KW-0560">Oxidoreductase</keyword>
<dbReference type="AlphaFoldDB" id="A0A6J1BSK2"/>
<comment type="pathway">
    <text evidence="7">Plant hormone biosynthesis; gibberellin biosynthesis.</text>
</comment>
<dbReference type="FunFam" id="2.60.120.330:FF:000013">
    <property type="entry name" value="Gibberellin 3-beta-dioxygenase 1"/>
    <property type="match status" value="1"/>
</dbReference>
<evidence type="ECO:0000259" key="12">
    <source>
        <dbReference type="PROSITE" id="PS51471"/>
    </source>
</evidence>
<gene>
    <name evidence="14" type="primary">LOC111004962</name>
</gene>
<evidence type="ECO:0000256" key="6">
    <source>
        <dbReference type="ARBA" id="ARBA00023004"/>
    </source>
</evidence>
<dbReference type="InterPro" id="IPR005123">
    <property type="entry name" value="Oxoglu/Fe-dep_dioxygenase_dom"/>
</dbReference>
<dbReference type="Gene3D" id="2.60.120.330">
    <property type="entry name" value="B-lactam Antibiotic, Isopenicillin N Synthase, Chain"/>
    <property type="match status" value="1"/>
</dbReference>
<protein>
    <recommendedName>
        <fullName evidence="9">gibberellin 3beta-dioxygenase</fullName>
        <ecNumber evidence="9">1.14.11.15</ecNumber>
    </recommendedName>
</protein>
<dbReference type="Pfam" id="PF14226">
    <property type="entry name" value="DIOX_N"/>
    <property type="match status" value="1"/>
</dbReference>
<dbReference type="SUPFAM" id="SSF51197">
    <property type="entry name" value="Clavaminate synthase-like"/>
    <property type="match status" value="1"/>
</dbReference>
<evidence type="ECO:0000256" key="5">
    <source>
        <dbReference type="ARBA" id="ARBA00023002"/>
    </source>
</evidence>
<sequence length="349" mass="39494">MQLASSMADQELPPPSHVVPLDFDSVETVPESHSWPDSNGLSSTDEKVTIPLIDLVDDNASELIGRACEQWGMFQLTNHGVPETLIAEAEKEARRLFDLPTRQKMMALYSSDSVTGYGMAVISKYYQKYMWHEGFTILGSPVDDAKKLWPSEYKHFCDVMEEYQIQMRALADKIIRLVFKFLDISEQVIEKLSPSSNDVGQLYTALRLNSYPPCPDPSQVMGLAAHTDTSLFTILHQARIDGLQVFKDEVGWIPLSPMSGTLVVNIGDLLHILSNGRFRSILHRVVIQGKEHRLSMAYFYYPPNELYISPHCNPLSESPQTPLYRCVKVREYFSMKAKNMGRGLSTIKI</sequence>
<evidence type="ECO:0000256" key="7">
    <source>
        <dbReference type="ARBA" id="ARBA00037909"/>
    </source>
</evidence>
<keyword evidence="13" id="KW-1185">Reference proteome</keyword>
<evidence type="ECO:0000313" key="14">
    <source>
        <dbReference type="RefSeq" id="XP_022131977.1"/>
    </source>
</evidence>
<evidence type="ECO:0000256" key="1">
    <source>
        <dbReference type="ARBA" id="ARBA00001961"/>
    </source>
</evidence>
<organism evidence="13 14">
    <name type="scientific">Momordica charantia</name>
    <name type="common">Bitter gourd</name>
    <name type="synonym">Balsam pear</name>
    <dbReference type="NCBI Taxonomy" id="3673"/>
    <lineage>
        <taxon>Eukaryota</taxon>
        <taxon>Viridiplantae</taxon>
        <taxon>Streptophyta</taxon>
        <taxon>Embryophyta</taxon>
        <taxon>Tracheophyta</taxon>
        <taxon>Spermatophyta</taxon>
        <taxon>Magnoliopsida</taxon>
        <taxon>eudicotyledons</taxon>
        <taxon>Gunneridae</taxon>
        <taxon>Pentapetalae</taxon>
        <taxon>rosids</taxon>
        <taxon>fabids</taxon>
        <taxon>Cucurbitales</taxon>
        <taxon>Cucurbitaceae</taxon>
        <taxon>Momordiceae</taxon>
        <taxon>Momordica</taxon>
    </lineage>
</organism>
<reference evidence="14" key="1">
    <citation type="submission" date="2025-08" db="UniProtKB">
        <authorList>
            <consortium name="RefSeq"/>
        </authorList>
    </citation>
    <scope>IDENTIFICATION</scope>
    <source>
        <strain evidence="14">OHB3-1</strain>
    </source>
</reference>
<dbReference type="InterPro" id="IPR027443">
    <property type="entry name" value="IPNS-like_sf"/>
</dbReference>
<dbReference type="InterPro" id="IPR044861">
    <property type="entry name" value="IPNS-like_FE2OG_OXY"/>
</dbReference>
<dbReference type="GO" id="GO:0009686">
    <property type="term" value="P:gibberellin biosynthetic process"/>
    <property type="evidence" value="ECO:0007669"/>
    <property type="project" value="UniProtKB-ARBA"/>
</dbReference>
<dbReference type="Pfam" id="PF03171">
    <property type="entry name" value="2OG-FeII_Oxy"/>
    <property type="match status" value="1"/>
</dbReference>
<dbReference type="PANTHER" id="PTHR47990">
    <property type="entry name" value="2-OXOGLUTARATE (2OG) AND FE(II)-DEPENDENT OXYGENASE SUPERFAMILY PROTEIN-RELATED"/>
    <property type="match status" value="1"/>
</dbReference>
<accession>A0A6J1BSK2</accession>
<dbReference type="EC" id="1.14.11.15" evidence="9"/>
<proteinExistence type="inferred from homology"/>
<keyword evidence="4" id="KW-0223">Dioxygenase</keyword>
<comment type="pathway">
    <text evidence="2">Hormone biosynthesis.</text>
</comment>
<dbReference type="GO" id="GO:0016707">
    <property type="term" value="F:gibberellin 3-beta-dioxygenase activity"/>
    <property type="evidence" value="ECO:0007669"/>
    <property type="project" value="UniProtKB-EC"/>
</dbReference>
<evidence type="ECO:0000256" key="4">
    <source>
        <dbReference type="ARBA" id="ARBA00022964"/>
    </source>
</evidence>
<keyword evidence="3 10" id="KW-0479">Metal-binding</keyword>
<dbReference type="InterPro" id="IPR026992">
    <property type="entry name" value="DIOX_N"/>
</dbReference>
<dbReference type="Proteomes" id="UP000504603">
    <property type="component" value="Unplaced"/>
</dbReference>
<evidence type="ECO:0000256" key="10">
    <source>
        <dbReference type="RuleBase" id="RU003682"/>
    </source>
</evidence>
<dbReference type="RefSeq" id="XP_022131977.1">
    <property type="nucleotide sequence ID" value="XM_022276285.1"/>
</dbReference>
<evidence type="ECO:0000256" key="9">
    <source>
        <dbReference type="ARBA" id="ARBA00066695"/>
    </source>
</evidence>
<evidence type="ECO:0000256" key="2">
    <source>
        <dbReference type="ARBA" id="ARBA00004972"/>
    </source>
</evidence>
<evidence type="ECO:0000313" key="13">
    <source>
        <dbReference type="Proteomes" id="UP000504603"/>
    </source>
</evidence>
<feature type="domain" description="Fe2OG dioxygenase" evidence="12">
    <location>
        <begin position="201"/>
        <end position="302"/>
    </location>
</feature>